<sequence length="43" mass="4592">MADMAKSVDRRPRDSCALRSLSGLTERCAGMKQGGYSPMSDGV</sequence>
<proteinExistence type="predicted"/>
<gene>
    <name evidence="1" type="ORF">SAMN05192539_1014112</name>
</gene>
<evidence type="ECO:0000313" key="2">
    <source>
        <dbReference type="Proteomes" id="UP000198866"/>
    </source>
</evidence>
<keyword evidence="2" id="KW-1185">Reference proteome</keyword>
<protein>
    <submittedName>
        <fullName evidence="1">Uncharacterized protein</fullName>
    </submittedName>
</protein>
<reference evidence="2" key="1">
    <citation type="submission" date="2016-10" db="EMBL/GenBank/DDBJ databases">
        <authorList>
            <person name="Varghese N."/>
            <person name="Submissions S."/>
        </authorList>
    </citation>
    <scope>NUCLEOTIDE SEQUENCE [LARGE SCALE GENOMIC DNA]</scope>
    <source>
        <strain evidence="2">LMG 26031</strain>
    </source>
</reference>
<name>A0A1H7ALJ3_9BURK</name>
<evidence type="ECO:0000313" key="1">
    <source>
        <dbReference type="EMBL" id="SEJ62730.1"/>
    </source>
</evidence>
<organism evidence="1 2">
    <name type="scientific">Paraburkholderia diazotrophica</name>
    <dbReference type="NCBI Taxonomy" id="667676"/>
    <lineage>
        <taxon>Bacteria</taxon>
        <taxon>Pseudomonadati</taxon>
        <taxon>Pseudomonadota</taxon>
        <taxon>Betaproteobacteria</taxon>
        <taxon>Burkholderiales</taxon>
        <taxon>Burkholderiaceae</taxon>
        <taxon>Paraburkholderia</taxon>
    </lineage>
</organism>
<accession>A0A1H7ALJ3</accession>
<dbReference type="EMBL" id="FNYE01000014">
    <property type="protein sequence ID" value="SEJ62730.1"/>
    <property type="molecule type" value="Genomic_DNA"/>
</dbReference>
<dbReference type="Proteomes" id="UP000198866">
    <property type="component" value="Unassembled WGS sequence"/>
</dbReference>
<dbReference type="AlphaFoldDB" id="A0A1H7ALJ3"/>